<dbReference type="PANTHER" id="PTHR11136:SF5">
    <property type="entry name" value="FOLYLPOLYGLUTAMATE SYNTHASE, MITOCHONDRIAL"/>
    <property type="match status" value="1"/>
</dbReference>
<comment type="caution">
    <text evidence="21">The sequence shown here is derived from an EMBL/GenBank/DDBJ whole genome shotgun (WGS) entry which is preliminary data.</text>
</comment>
<evidence type="ECO:0000256" key="4">
    <source>
        <dbReference type="ARBA" id="ARBA00005150"/>
    </source>
</evidence>
<feature type="binding site" evidence="19">
    <location>
        <position position="279"/>
    </location>
    <ligand>
        <name>Mg(2+)</name>
        <dbReference type="ChEBI" id="CHEBI:18420"/>
        <label>1</label>
    </ligand>
</feature>
<dbReference type="GO" id="GO:0005759">
    <property type="term" value="C:mitochondrial matrix"/>
    <property type="evidence" value="ECO:0007669"/>
    <property type="project" value="UniProtKB-SubCell"/>
</dbReference>
<comment type="pathway">
    <text evidence="4 17">Cofactor biosynthesis; tetrahydrofolylpolyglutamate biosynthesis.</text>
</comment>
<evidence type="ECO:0000256" key="12">
    <source>
        <dbReference type="ARBA" id="ARBA00022840"/>
    </source>
</evidence>
<keyword evidence="7 17" id="KW-0554">One-carbon metabolism</keyword>
<comment type="cofactor">
    <cofactor evidence="17">
        <name>a monovalent cation</name>
        <dbReference type="ChEBI" id="CHEBI:60242"/>
    </cofactor>
    <text evidence="17">A monovalent cation.</text>
</comment>
<comment type="catalytic activity">
    <reaction evidence="16 17">
        <text>(6S)-5,6,7,8-tetrahydrofolyl-(gamma-L-Glu)(n) + L-glutamate + ATP = (6S)-5,6,7,8-tetrahydrofolyl-(gamma-L-Glu)(n+1) + ADP + phosphate + H(+)</text>
        <dbReference type="Rhea" id="RHEA:10580"/>
        <dbReference type="Rhea" id="RHEA-COMP:14738"/>
        <dbReference type="Rhea" id="RHEA-COMP:14740"/>
        <dbReference type="ChEBI" id="CHEBI:15378"/>
        <dbReference type="ChEBI" id="CHEBI:29985"/>
        <dbReference type="ChEBI" id="CHEBI:30616"/>
        <dbReference type="ChEBI" id="CHEBI:43474"/>
        <dbReference type="ChEBI" id="CHEBI:141005"/>
        <dbReference type="ChEBI" id="CHEBI:456216"/>
        <dbReference type="EC" id="6.3.2.17"/>
    </reaction>
</comment>
<keyword evidence="10 18" id="KW-0547">Nucleotide-binding</keyword>
<dbReference type="RefSeq" id="XP_062663432.1">
    <property type="nucleotide sequence ID" value="XM_062801462.1"/>
</dbReference>
<dbReference type="GO" id="GO:0046872">
    <property type="term" value="F:metal ion binding"/>
    <property type="evidence" value="ECO:0007669"/>
    <property type="project" value="UniProtKB-KW"/>
</dbReference>
<feature type="binding site" evidence="19">
    <location>
        <position position="164"/>
    </location>
    <ligand>
        <name>Mg(2+)</name>
        <dbReference type="ChEBI" id="CHEBI:18420"/>
        <label>1</label>
    </ligand>
</feature>
<reference evidence="21" key="1">
    <citation type="journal article" date="2023" name="Mol. Phylogenet. Evol.">
        <title>Genome-scale phylogeny and comparative genomics of the fungal order Sordariales.</title>
        <authorList>
            <person name="Hensen N."/>
            <person name="Bonometti L."/>
            <person name="Westerberg I."/>
            <person name="Brannstrom I.O."/>
            <person name="Guillou S."/>
            <person name="Cros-Aarteil S."/>
            <person name="Calhoun S."/>
            <person name="Haridas S."/>
            <person name="Kuo A."/>
            <person name="Mondo S."/>
            <person name="Pangilinan J."/>
            <person name="Riley R."/>
            <person name="LaButti K."/>
            <person name="Andreopoulos B."/>
            <person name="Lipzen A."/>
            <person name="Chen C."/>
            <person name="Yan M."/>
            <person name="Daum C."/>
            <person name="Ng V."/>
            <person name="Clum A."/>
            <person name="Steindorff A."/>
            <person name="Ohm R.A."/>
            <person name="Martin F."/>
            <person name="Silar P."/>
            <person name="Natvig D.O."/>
            <person name="Lalanne C."/>
            <person name="Gautier V."/>
            <person name="Ament-Velasquez S.L."/>
            <person name="Kruys A."/>
            <person name="Hutchinson M.I."/>
            <person name="Powell A.J."/>
            <person name="Barry K."/>
            <person name="Miller A.N."/>
            <person name="Grigoriev I.V."/>
            <person name="Debuchy R."/>
            <person name="Gladieux P."/>
            <person name="Hiltunen Thoren M."/>
            <person name="Johannesson H."/>
        </authorList>
    </citation>
    <scope>NUCLEOTIDE SEQUENCE</scope>
    <source>
        <strain evidence="21">CBS 168.71</strain>
    </source>
</reference>
<evidence type="ECO:0000256" key="14">
    <source>
        <dbReference type="ARBA" id="ARBA00023128"/>
    </source>
</evidence>
<dbReference type="GO" id="GO:0005524">
    <property type="term" value="F:ATP binding"/>
    <property type="evidence" value="ECO:0007669"/>
    <property type="project" value="UniProtKB-KW"/>
</dbReference>
<comment type="subcellular location">
    <subcellularLocation>
        <location evidence="3">Cytoplasm</location>
    </subcellularLocation>
    <subcellularLocation>
        <location evidence="1">Mitochondrion inner membrane</location>
    </subcellularLocation>
    <subcellularLocation>
        <location evidence="2">Mitochondrion matrix</location>
    </subcellularLocation>
</comment>
<dbReference type="InterPro" id="IPR001645">
    <property type="entry name" value="Folylpolyglutamate_synth"/>
</dbReference>
<accession>A0AAE0HNS0</accession>
<dbReference type="GO" id="GO:0004326">
    <property type="term" value="F:tetrahydrofolylpolyglutamate synthase activity"/>
    <property type="evidence" value="ECO:0007669"/>
    <property type="project" value="UniProtKB-EC"/>
</dbReference>
<keyword evidence="12 18" id="KW-0067">ATP-binding</keyword>
<evidence type="ECO:0000256" key="7">
    <source>
        <dbReference type="ARBA" id="ARBA00022563"/>
    </source>
</evidence>
<evidence type="ECO:0000256" key="20">
    <source>
        <dbReference type="SAM" id="MobiDB-lite"/>
    </source>
</evidence>
<sequence length="564" mass="61137">MRVANRTTIRTITTQPIHRQPNPTTNTISLSPFSRRTHKMATPTPSPPAPASYATALTRLAQLQSNRAVTSLFDPPIPTTTTTGGGATGAAGAPKIADINALAIPEMLAWLRRTGYTPASLAASPLRCVHVAGTKGKGSVSALVAGVLGQYHHHPRGGVGLYTSPHVLSVRERIVLDGEPIPREKLGRYVGEVWERLTEAARAEAVVKGVVVEEGELEGPATKPFYFRFLTLVALHAFLEEGLPSAVVECGIGGEYDSTNVLPKEVVTAAVVTQLGIDHVGMLGDTVEKIAWHKSGVFKEGVKAFTRKLPEGQAAVMEVLRARAKEKGAVLVEVADEEVERWGGVEGAKLQGPFQKYNMALAVYAAREHLLRTGVKLEGRFGTDEWSLNDIPPEFVKGLKEAALRGRCEILKDEDGIEWHVDGAHTDDSLAGVGRWFGSRARGDEVRVLVFNQQERDPAPLLRALLAGIKDTTTFTHAIFTRNEEQKPEGEKRDLSIQIRAQETMREVDGATETTVQDAVQPTVEQVKSIVAQARKDGKVCKVLVTGSFHLVGAVLKVIDHVEY</sequence>
<evidence type="ECO:0000256" key="15">
    <source>
        <dbReference type="ARBA" id="ARBA00023136"/>
    </source>
</evidence>
<keyword evidence="13 19" id="KW-0460">Magnesium</keyword>
<dbReference type="SUPFAM" id="SSF53244">
    <property type="entry name" value="MurD-like peptide ligases, peptide-binding domain"/>
    <property type="match status" value="1"/>
</dbReference>
<dbReference type="GO" id="GO:0006730">
    <property type="term" value="P:one-carbon metabolic process"/>
    <property type="evidence" value="ECO:0007669"/>
    <property type="project" value="UniProtKB-KW"/>
</dbReference>
<dbReference type="Gene3D" id="3.90.190.20">
    <property type="entry name" value="Mur ligase, C-terminal domain"/>
    <property type="match status" value="1"/>
</dbReference>
<feature type="binding site" evidence="18">
    <location>
        <position position="407"/>
    </location>
    <ligand>
        <name>ATP</name>
        <dbReference type="ChEBI" id="CHEBI:30616"/>
    </ligand>
</feature>
<dbReference type="InterPro" id="IPR018109">
    <property type="entry name" value="Folylpolyglutamate_synth_CS"/>
</dbReference>
<keyword evidence="6" id="KW-0963">Cytoplasm</keyword>
<dbReference type="PANTHER" id="PTHR11136">
    <property type="entry name" value="FOLYLPOLYGLUTAMATE SYNTHASE-RELATED"/>
    <property type="match status" value="1"/>
</dbReference>
<dbReference type="EC" id="6.3.2.17" evidence="17"/>
<evidence type="ECO:0000256" key="5">
    <source>
        <dbReference type="ARBA" id="ARBA00008276"/>
    </source>
</evidence>
<keyword evidence="22" id="KW-1185">Reference proteome</keyword>
<proteinExistence type="inferred from homology"/>
<dbReference type="SUPFAM" id="SSF53623">
    <property type="entry name" value="MurD-like peptide ligases, catalytic domain"/>
    <property type="match status" value="1"/>
</dbReference>
<feature type="compositionally biased region" description="Polar residues" evidence="20">
    <location>
        <begin position="17"/>
        <end position="34"/>
    </location>
</feature>
<evidence type="ECO:0000256" key="13">
    <source>
        <dbReference type="ARBA" id="ARBA00022842"/>
    </source>
</evidence>
<dbReference type="Gene3D" id="3.40.1190.10">
    <property type="entry name" value="Mur-like, catalytic domain"/>
    <property type="match status" value="1"/>
</dbReference>
<keyword evidence="9 19" id="KW-0479">Metal-binding</keyword>
<protein>
    <recommendedName>
        <fullName evidence="17">Folylpolyglutamate synthase</fullName>
        <ecNumber evidence="17">6.3.2.17</ecNumber>
    </recommendedName>
    <alternativeName>
        <fullName evidence="17">Folylpoly-gamma-glutamate synthetase</fullName>
    </alternativeName>
    <alternativeName>
        <fullName evidence="17">Tetrahydrofolylpolyglutamate synthase</fullName>
    </alternativeName>
</protein>
<dbReference type="GO" id="GO:0005829">
    <property type="term" value="C:cytosol"/>
    <property type="evidence" value="ECO:0007669"/>
    <property type="project" value="TreeGrafter"/>
</dbReference>
<dbReference type="InterPro" id="IPR023600">
    <property type="entry name" value="Folylpolyglutamate_synth_euk"/>
</dbReference>
<dbReference type="AlphaFoldDB" id="A0AAE0HNS0"/>
<dbReference type="GO" id="GO:0005743">
    <property type="term" value="C:mitochondrial inner membrane"/>
    <property type="evidence" value="ECO:0007669"/>
    <property type="project" value="UniProtKB-SubCell"/>
</dbReference>
<evidence type="ECO:0000313" key="22">
    <source>
        <dbReference type="Proteomes" id="UP001278766"/>
    </source>
</evidence>
<dbReference type="InterPro" id="IPR036615">
    <property type="entry name" value="Mur_ligase_C_dom_sf"/>
</dbReference>
<evidence type="ECO:0000256" key="16">
    <source>
        <dbReference type="ARBA" id="ARBA00047493"/>
    </source>
</evidence>
<dbReference type="EMBL" id="JAUEPN010000001">
    <property type="protein sequence ID" value="KAK3299918.1"/>
    <property type="molecule type" value="Genomic_DNA"/>
</dbReference>
<feature type="region of interest" description="Disordered" evidence="20">
    <location>
        <begin position="17"/>
        <end position="49"/>
    </location>
</feature>
<dbReference type="PIRSF" id="PIRSF038895">
    <property type="entry name" value="FPGS"/>
    <property type="match status" value="1"/>
</dbReference>
<name>A0AAE0HNS0_9PEZI</name>
<dbReference type="Proteomes" id="UP001278766">
    <property type="component" value="Unassembled WGS sequence"/>
</dbReference>
<dbReference type="InterPro" id="IPR036565">
    <property type="entry name" value="Mur-like_cat_sf"/>
</dbReference>
<evidence type="ECO:0000256" key="11">
    <source>
        <dbReference type="ARBA" id="ARBA00022792"/>
    </source>
</evidence>
<comment type="similarity">
    <text evidence="5 17">Belongs to the folylpolyglutamate synthase family.</text>
</comment>
<evidence type="ECO:0000256" key="19">
    <source>
        <dbReference type="PIRSR" id="PIRSR038895-2"/>
    </source>
</evidence>
<dbReference type="PROSITE" id="PS01012">
    <property type="entry name" value="FOLYLPOLYGLU_SYNT_2"/>
    <property type="match status" value="1"/>
</dbReference>
<feature type="binding site" evidence="19">
    <location>
        <position position="249"/>
    </location>
    <ligand>
        <name>Mg(2+)</name>
        <dbReference type="ChEBI" id="CHEBI:18420"/>
        <label>1</label>
    </ligand>
</feature>
<dbReference type="GeneID" id="87838410"/>
<comment type="function">
    <text evidence="17">Catalyzes conversion of folates to polyglutamate derivatives allowing concentration of folate compounds in the cell and the intracellular retention of these cofactors, which are important substrates for most of the folate-dependent enzymes that are involved in one-carbon transfer reactions involved in purine, pyrimidine and amino acid synthesis.</text>
</comment>
<evidence type="ECO:0000256" key="3">
    <source>
        <dbReference type="ARBA" id="ARBA00004496"/>
    </source>
</evidence>
<gene>
    <name evidence="21" type="ORF">B0H64DRAFT_351281</name>
</gene>
<dbReference type="NCBIfam" id="TIGR01499">
    <property type="entry name" value="folC"/>
    <property type="match status" value="1"/>
</dbReference>
<organism evidence="21 22">
    <name type="scientific">Chaetomium fimeti</name>
    <dbReference type="NCBI Taxonomy" id="1854472"/>
    <lineage>
        <taxon>Eukaryota</taxon>
        <taxon>Fungi</taxon>
        <taxon>Dikarya</taxon>
        <taxon>Ascomycota</taxon>
        <taxon>Pezizomycotina</taxon>
        <taxon>Sordariomycetes</taxon>
        <taxon>Sordariomycetidae</taxon>
        <taxon>Sordariales</taxon>
        <taxon>Chaetomiaceae</taxon>
        <taxon>Chaetomium</taxon>
    </lineage>
</organism>
<feature type="binding site" evidence="18">
    <location>
        <position position="422"/>
    </location>
    <ligand>
        <name>ATP</name>
        <dbReference type="ChEBI" id="CHEBI:30616"/>
    </ligand>
</feature>
<keyword evidence="14" id="KW-0496">Mitochondrion</keyword>
<keyword evidence="15" id="KW-0472">Membrane</keyword>
<reference evidence="21" key="2">
    <citation type="submission" date="2023-06" db="EMBL/GenBank/DDBJ databases">
        <authorList>
            <consortium name="Lawrence Berkeley National Laboratory"/>
            <person name="Haridas S."/>
            <person name="Hensen N."/>
            <person name="Bonometti L."/>
            <person name="Westerberg I."/>
            <person name="Brannstrom I.O."/>
            <person name="Guillou S."/>
            <person name="Cros-Aarteil S."/>
            <person name="Calhoun S."/>
            <person name="Kuo A."/>
            <person name="Mondo S."/>
            <person name="Pangilinan J."/>
            <person name="Riley R."/>
            <person name="Labutti K."/>
            <person name="Andreopoulos B."/>
            <person name="Lipzen A."/>
            <person name="Chen C."/>
            <person name="Yanf M."/>
            <person name="Daum C."/>
            <person name="Ng V."/>
            <person name="Clum A."/>
            <person name="Steindorff A."/>
            <person name="Ohm R."/>
            <person name="Martin F."/>
            <person name="Silar P."/>
            <person name="Natvig D."/>
            <person name="Lalanne C."/>
            <person name="Gautier V."/>
            <person name="Ament-Velasquez S.L."/>
            <person name="Kruys A."/>
            <person name="Hutchinson M.I."/>
            <person name="Powell A.J."/>
            <person name="Barry K."/>
            <person name="Miller A.N."/>
            <person name="Grigoriev I.V."/>
            <person name="Debuchy R."/>
            <person name="Gladieux P."/>
            <person name="Thoren M.H."/>
            <person name="Johannesson H."/>
        </authorList>
    </citation>
    <scope>NUCLEOTIDE SEQUENCE</scope>
    <source>
        <strain evidence="21">CBS 168.71</strain>
    </source>
</reference>
<evidence type="ECO:0000256" key="2">
    <source>
        <dbReference type="ARBA" id="ARBA00004305"/>
    </source>
</evidence>
<keyword evidence="8 17" id="KW-0436">Ligase</keyword>
<evidence type="ECO:0000256" key="18">
    <source>
        <dbReference type="PIRSR" id="PIRSR038895-1"/>
    </source>
</evidence>
<evidence type="ECO:0000256" key="9">
    <source>
        <dbReference type="ARBA" id="ARBA00022723"/>
    </source>
</evidence>
<evidence type="ECO:0000256" key="17">
    <source>
        <dbReference type="PIRNR" id="PIRNR038895"/>
    </source>
</evidence>
<evidence type="ECO:0000256" key="10">
    <source>
        <dbReference type="ARBA" id="ARBA00022741"/>
    </source>
</evidence>
<evidence type="ECO:0000313" key="21">
    <source>
        <dbReference type="EMBL" id="KAK3299918.1"/>
    </source>
</evidence>
<evidence type="ECO:0000256" key="1">
    <source>
        <dbReference type="ARBA" id="ARBA00004273"/>
    </source>
</evidence>
<keyword evidence="11" id="KW-0999">Mitochondrion inner membrane</keyword>
<evidence type="ECO:0000256" key="6">
    <source>
        <dbReference type="ARBA" id="ARBA00022490"/>
    </source>
</evidence>
<evidence type="ECO:0000256" key="8">
    <source>
        <dbReference type="ARBA" id="ARBA00022598"/>
    </source>
</evidence>